<reference evidence="1 2" key="1">
    <citation type="submission" date="2010-08" db="EMBL/GenBank/DDBJ databases">
        <authorList>
            <person name="Weinstock G."/>
            <person name="Sodergren E."/>
            <person name="Clifton S."/>
            <person name="Fulton L."/>
            <person name="Fulton B."/>
            <person name="Courtney L."/>
            <person name="Fronick C."/>
            <person name="Harrison M."/>
            <person name="Strong C."/>
            <person name="Farmer C."/>
            <person name="Delahaunty K."/>
            <person name="Markovic C."/>
            <person name="Hall O."/>
            <person name="Minx P."/>
            <person name="Tomlinson C."/>
            <person name="Mitreva M."/>
            <person name="Hou S."/>
            <person name="Chen J."/>
            <person name="Wollam A."/>
            <person name="Pepin K.H."/>
            <person name="Johnson M."/>
            <person name="Bhonagiri V."/>
            <person name="Zhang X."/>
            <person name="Suruliraj S."/>
            <person name="Warren W."/>
            <person name="Chinwalla A."/>
            <person name="Mardis E.R."/>
            <person name="Wilson R.K."/>
        </authorList>
    </citation>
    <scope>NUCLEOTIDE SEQUENCE [LARGE SCALE GENOMIC DNA]</scope>
    <source>
        <strain evidence="1 2">KLE1255</strain>
    </source>
</reference>
<evidence type="ECO:0000313" key="2">
    <source>
        <dbReference type="Proteomes" id="UP000006028"/>
    </source>
</evidence>
<dbReference type="AlphaFoldDB" id="E2ZG13"/>
<organism evidence="1 2">
    <name type="scientific">Faecalibacterium cf. prausnitzii KLE1255</name>
    <dbReference type="NCBI Taxonomy" id="748224"/>
    <lineage>
        <taxon>Bacteria</taxon>
        <taxon>Bacillati</taxon>
        <taxon>Bacillota</taxon>
        <taxon>Clostridia</taxon>
        <taxon>Eubacteriales</taxon>
        <taxon>Oscillospiraceae</taxon>
        <taxon>Faecalibacterium</taxon>
    </lineage>
</organism>
<protein>
    <submittedName>
        <fullName evidence="1">Uncharacterized protein</fullName>
    </submittedName>
</protein>
<dbReference type="STRING" id="748224.HMPREF9436_00596"/>
<dbReference type="BioCyc" id="FCF748224-HMP:GTSS-2954-MONOMER"/>
<name>E2ZG13_9FIRM</name>
<sequence>MIRDGQKILTIFNAELARRKVENIKFEYSKGLEHAIQADVQMFVDNGSPEFPSDEGLRLRMEGDYAAKMWEGLNEAGYSAGSTAIFRMLNQYRVGVDFDHEGKHLYSMDRLYPATEAQFQQLVDELIKDYGGVPGLHEDDPVVNKVGITVVDINDKTYWAAYIIDKWQGIGDG</sequence>
<gene>
    <name evidence="1" type="ORF">HMPREF9436_00596</name>
</gene>
<comment type="caution">
    <text evidence="1">The sequence shown here is derived from an EMBL/GenBank/DDBJ whole genome shotgun (WGS) entry which is preliminary data.</text>
</comment>
<evidence type="ECO:0000313" key="1">
    <source>
        <dbReference type="EMBL" id="EFQ07888.1"/>
    </source>
</evidence>
<dbReference type="EMBL" id="AECU01000042">
    <property type="protein sequence ID" value="EFQ07888.1"/>
    <property type="molecule type" value="Genomic_DNA"/>
</dbReference>
<proteinExistence type="predicted"/>
<accession>E2ZG13</accession>
<dbReference type="HOGENOM" id="CLU_096395_0_0_9"/>
<dbReference type="Proteomes" id="UP000006028">
    <property type="component" value="Unassembled WGS sequence"/>
</dbReference>